<feature type="region of interest" description="Disordered" evidence="1">
    <location>
        <begin position="298"/>
        <end position="347"/>
    </location>
</feature>
<evidence type="ECO:0008006" key="4">
    <source>
        <dbReference type="Google" id="ProtNLM"/>
    </source>
</evidence>
<sequence length="394" mass="43810">MEGIEFEDMMREDARQRPLCFFIIRTLEYLDTEYNMVDADCKRRCIEGLVTAMAFALARIKYKYGLDLTTPAKNRVRHGHVSPETSRDGLIPLPLDLAIYGPSDFGTLRQDALIATLMAGEAALAKRMLEDGVDVTKKSPIFGSPMFAAGYIGSDDIIRNILTLSIQQTEPPENHKQTSVLKDPYTGIEEEMPDMSRLQVGAKRQLYMPEDLVLHGAVSGNRGSLVRSILGPAESQDQLPATCDAFPHPPSYNGITEAIDLALRSKYLDIVSMLLLVTIDISLTLRYQKFEAVLAMSKPKGGGLPNGAQTEPNQGLKPAPKQKPNQKPNQRPRVPPPSSNSNSNYVNDDHFSQMHFAHLNPSKFPDKIIYYRDGISSGHYEKVPKFKLSAIYIA</sequence>
<comment type="caution">
    <text evidence="2">The sequence shown here is derived from an EMBL/GenBank/DDBJ whole genome shotgun (WGS) entry which is preliminary data.</text>
</comment>
<name>A0AAN6RIW6_9PLEO</name>
<dbReference type="AlphaFoldDB" id="A0AAN6RIW6"/>
<feature type="compositionally biased region" description="Low complexity" evidence="1">
    <location>
        <begin position="317"/>
        <end position="332"/>
    </location>
</feature>
<keyword evidence="3" id="KW-1185">Reference proteome</keyword>
<accession>A0AAN6RIW6</accession>
<protein>
    <recommendedName>
        <fullName evidence="4">Ankyrin repeat protein</fullName>
    </recommendedName>
</protein>
<evidence type="ECO:0000313" key="2">
    <source>
        <dbReference type="EMBL" id="KAK3209689.1"/>
    </source>
</evidence>
<evidence type="ECO:0000256" key="1">
    <source>
        <dbReference type="SAM" id="MobiDB-lite"/>
    </source>
</evidence>
<organism evidence="2 3">
    <name type="scientific">Pseudopithomyces chartarum</name>
    <dbReference type="NCBI Taxonomy" id="1892770"/>
    <lineage>
        <taxon>Eukaryota</taxon>
        <taxon>Fungi</taxon>
        <taxon>Dikarya</taxon>
        <taxon>Ascomycota</taxon>
        <taxon>Pezizomycotina</taxon>
        <taxon>Dothideomycetes</taxon>
        <taxon>Pleosporomycetidae</taxon>
        <taxon>Pleosporales</taxon>
        <taxon>Massarineae</taxon>
        <taxon>Didymosphaeriaceae</taxon>
        <taxon>Pseudopithomyces</taxon>
    </lineage>
</organism>
<gene>
    <name evidence="2" type="ORF">GRF29_44g334065</name>
</gene>
<dbReference type="EMBL" id="WVTA01000005">
    <property type="protein sequence ID" value="KAK3209689.1"/>
    <property type="molecule type" value="Genomic_DNA"/>
</dbReference>
<dbReference type="Proteomes" id="UP001280581">
    <property type="component" value="Unassembled WGS sequence"/>
</dbReference>
<reference evidence="2 3" key="1">
    <citation type="submission" date="2021-02" db="EMBL/GenBank/DDBJ databases">
        <title>Genome assembly of Pseudopithomyces chartarum.</title>
        <authorList>
            <person name="Jauregui R."/>
            <person name="Singh J."/>
            <person name="Voisey C."/>
        </authorList>
    </citation>
    <scope>NUCLEOTIDE SEQUENCE [LARGE SCALE GENOMIC DNA]</scope>
    <source>
        <strain evidence="2 3">AGR01</strain>
    </source>
</reference>
<evidence type="ECO:0000313" key="3">
    <source>
        <dbReference type="Proteomes" id="UP001280581"/>
    </source>
</evidence>
<proteinExistence type="predicted"/>